<dbReference type="EMBL" id="FRCS01000010">
    <property type="protein sequence ID" value="SHN44102.1"/>
    <property type="molecule type" value="Genomic_DNA"/>
</dbReference>
<gene>
    <name evidence="2" type="ORF">SAMN05443668_11060</name>
</gene>
<dbReference type="OrthoDB" id="6293727at2"/>
<dbReference type="AlphaFoldDB" id="A0A1M7RD72"/>
<dbReference type="Pfam" id="PF14019">
    <property type="entry name" value="DUF4235"/>
    <property type="match status" value="1"/>
</dbReference>
<evidence type="ECO:0008006" key="4">
    <source>
        <dbReference type="Google" id="ProtNLM"/>
    </source>
</evidence>
<proteinExistence type="predicted"/>
<keyword evidence="1" id="KW-1133">Transmembrane helix</keyword>
<dbReference type="RefSeq" id="WP_073261104.1">
    <property type="nucleotide sequence ID" value="NZ_FRCS01000010.1"/>
</dbReference>
<evidence type="ECO:0000256" key="1">
    <source>
        <dbReference type="SAM" id="Phobius"/>
    </source>
</evidence>
<keyword evidence="3" id="KW-1185">Reference proteome</keyword>
<organism evidence="2 3">
    <name type="scientific">Cryptosporangium aurantiacum</name>
    <dbReference type="NCBI Taxonomy" id="134849"/>
    <lineage>
        <taxon>Bacteria</taxon>
        <taxon>Bacillati</taxon>
        <taxon>Actinomycetota</taxon>
        <taxon>Actinomycetes</taxon>
        <taxon>Cryptosporangiales</taxon>
        <taxon>Cryptosporangiaceae</taxon>
        <taxon>Cryptosporangium</taxon>
    </lineage>
</organism>
<sequence length="98" mass="10213">MSQENVADKLLWKVVGGGAVAAAAFVAKKALDGSWRAATGNPPPNNPEDPDVAWKEAIGFALLSGAVIGLAQLVAARNAAKYWRHRRGALPPGLRDVG</sequence>
<protein>
    <recommendedName>
        <fullName evidence="4">DUF4235 domain-containing protein</fullName>
    </recommendedName>
</protein>
<evidence type="ECO:0000313" key="2">
    <source>
        <dbReference type="EMBL" id="SHN44102.1"/>
    </source>
</evidence>
<evidence type="ECO:0000313" key="3">
    <source>
        <dbReference type="Proteomes" id="UP000184440"/>
    </source>
</evidence>
<reference evidence="2 3" key="1">
    <citation type="submission" date="2016-11" db="EMBL/GenBank/DDBJ databases">
        <authorList>
            <person name="Jaros S."/>
            <person name="Januszkiewicz K."/>
            <person name="Wedrychowicz H."/>
        </authorList>
    </citation>
    <scope>NUCLEOTIDE SEQUENCE [LARGE SCALE GENOMIC DNA]</scope>
    <source>
        <strain evidence="2 3">DSM 46144</strain>
    </source>
</reference>
<name>A0A1M7RD72_9ACTN</name>
<accession>A0A1M7RD72</accession>
<dbReference type="Proteomes" id="UP000184440">
    <property type="component" value="Unassembled WGS sequence"/>
</dbReference>
<dbReference type="InterPro" id="IPR025329">
    <property type="entry name" value="DUF4235"/>
</dbReference>
<feature type="transmembrane region" description="Helical" evidence="1">
    <location>
        <begin position="57"/>
        <end position="76"/>
    </location>
</feature>
<dbReference type="STRING" id="134849.SAMN05443668_11060"/>
<keyword evidence="1" id="KW-0812">Transmembrane</keyword>
<keyword evidence="1" id="KW-0472">Membrane</keyword>